<evidence type="ECO:0000313" key="9">
    <source>
        <dbReference type="Proteomes" id="UP000277300"/>
    </source>
</evidence>
<dbReference type="PANTHER" id="PTHR12570">
    <property type="match status" value="1"/>
</dbReference>
<dbReference type="Gene3D" id="2.160.20.120">
    <property type="match status" value="1"/>
</dbReference>
<comment type="caution">
    <text evidence="8">The sequence shown here is derived from an EMBL/GenBank/DDBJ whole genome shotgun (WGS) entry which is preliminary data.</text>
</comment>
<dbReference type="PANTHER" id="PTHR12570:SF9">
    <property type="entry name" value="MAGNESIUM TRANSPORTER NIPA8-RELATED"/>
    <property type="match status" value="1"/>
</dbReference>
<proteinExistence type="predicted"/>
<dbReference type="Proteomes" id="UP000284657">
    <property type="component" value="Unassembled WGS sequence"/>
</dbReference>
<dbReference type="GO" id="GO:0016020">
    <property type="term" value="C:membrane"/>
    <property type="evidence" value="ECO:0007669"/>
    <property type="project" value="UniProtKB-SubCell"/>
</dbReference>
<feature type="transmembrane region" description="Helical" evidence="5">
    <location>
        <begin position="167"/>
        <end position="190"/>
    </location>
</feature>
<dbReference type="OrthoDB" id="165382at2759"/>
<evidence type="ECO:0000256" key="5">
    <source>
        <dbReference type="SAM" id="Phobius"/>
    </source>
</evidence>
<keyword evidence="3 5" id="KW-1133">Transmembrane helix</keyword>
<accession>A0A3F2RP04</accession>
<dbReference type="Pfam" id="PF05653">
    <property type="entry name" value="Mg_trans_NIPA"/>
    <property type="match status" value="1"/>
</dbReference>
<evidence type="ECO:0000313" key="7">
    <source>
        <dbReference type="EMBL" id="RLN51804.1"/>
    </source>
</evidence>
<dbReference type="GO" id="GO:0015095">
    <property type="term" value="F:magnesium ion transmembrane transporter activity"/>
    <property type="evidence" value="ECO:0007669"/>
    <property type="project" value="InterPro"/>
</dbReference>
<dbReference type="InterPro" id="IPR021255">
    <property type="entry name" value="DUF2807"/>
</dbReference>
<organism evidence="8 9">
    <name type="scientific">Phytophthora kernoviae</name>
    <dbReference type="NCBI Taxonomy" id="325452"/>
    <lineage>
        <taxon>Eukaryota</taxon>
        <taxon>Sar</taxon>
        <taxon>Stramenopiles</taxon>
        <taxon>Oomycota</taxon>
        <taxon>Peronosporomycetes</taxon>
        <taxon>Peronosporales</taxon>
        <taxon>Peronosporaceae</taxon>
        <taxon>Phytophthora</taxon>
    </lineage>
</organism>
<feature type="domain" description="Putative auto-transporter adhesin head GIN" evidence="6">
    <location>
        <begin position="568"/>
        <end position="650"/>
    </location>
</feature>
<protein>
    <recommendedName>
        <fullName evidence="6">Putative auto-transporter adhesin head GIN domain-containing protein</fullName>
    </recommendedName>
</protein>
<evidence type="ECO:0000256" key="4">
    <source>
        <dbReference type="ARBA" id="ARBA00023136"/>
    </source>
</evidence>
<evidence type="ECO:0000313" key="8">
    <source>
        <dbReference type="EMBL" id="RLN61453.1"/>
    </source>
</evidence>
<dbReference type="Pfam" id="PF10988">
    <property type="entry name" value="DUF2807"/>
    <property type="match status" value="1"/>
</dbReference>
<evidence type="ECO:0000256" key="2">
    <source>
        <dbReference type="ARBA" id="ARBA00022692"/>
    </source>
</evidence>
<feature type="transmembrane region" description="Helical" evidence="5">
    <location>
        <begin position="202"/>
        <end position="222"/>
    </location>
</feature>
<dbReference type="EMBL" id="MBDO02000156">
    <property type="protein sequence ID" value="RLN61453.1"/>
    <property type="molecule type" value="Genomic_DNA"/>
</dbReference>
<feature type="transmembrane region" description="Helical" evidence="5">
    <location>
        <begin position="228"/>
        <end position="251"/>
    </location>
</feature>
<reference evidence="9 10" key="1">
    <citation type="submission" date="2018-07" db="EMBL/GenBank/DDBJ databases">
        <title>Genome sequencing of oomycete isolates from Chile give support for New Zealand origin for Phytophthora kernoviae and make available the first Nothophytophthora sp. genome.</title>
        <authorList>
            <person name="Studholme D.J."/>
            <person name="Sanfuentes E."/>
            <person name="Panda P."/>
            <person name="Hill R."/>
            <person name="Sambles C."/>
            <person name="Grant M."/>
            <person name="Williams N.M."/>
            <person name="Mcdougal R.L."/>
        </authorList>
    </citation>
    <scope>NUCLEOTIDE SEQUENCE [LARGE SCALE GENOMIC DNA]</scope>
    <source>
        <strain evidence="8">Chile6</strain>
        <strain evidence="7">Chile7</strain>
    </source>
</reference>
<dbReference type="Proteomes" id="UP000277300">
    <property type="component" value="Unassembled WGS sequence"/>
</dbReference>
<feature type="transmembrane region" description="Helical" evidence="5">
    <location>
        <begin position="25"/>
        <end position="44"/>
    </location>
</feature>
<dbReference type="InterPro" id="IPR008521">
    <property type="entry name" value="Mg_trans_NIPA"/>
</dbReference>
<sequence length="736" mass="80623">MTGGARFLNAAMDGEDGNDNVQGKWIGLGIVITSAVLSNLGVNVQKLSHVRILTRTDVLGTLLIIIGVVLSTVANEPDQQMSLIELEKQFFQLGFLIYLGVMTAVLGGIFGQVEAILRLPRAVNEAKYRLLPFMYATASGIFGSFSVLLAKCASILLILTVGGENQFVYFTTYLFMGGMMCTLVLQTDLLNRAIMVGDTLSVFPMFQCFWIGSSVVGGVVFYEKYTRFSLFDWICLPIALSFIIAGIYLLAKHGEDDLDNPEDVENPTPGHRAHLTGHFGALMPLSPQGHTYRGFSRKSFDDRDNEHTPLRYTPKNGHGRSALLALNRSSIQSQQRPMSFKVRVGAIEASKNPIADRQCVQQTWAISGTDTLEKLRVAVPGLTYISVAPSEFFDEVAQAQGSSSDQLVTVAQISSDATDLLERVDVIPRGSNRLLIGFDPRPPRGWPIEEPTEPGKNLLTEIFVREASELRNLGAFGGGDLVVADTEEQGSVLVNDRPYRHIKLAALRGSRLFVPQQQALRVGGVNLLTGSGGQLSLSTPEFFAKNRIRIATADRWSDSRVIVQTPKLSTPSLQIAVAGSGNVRFVSNSQEAESSCDSQSLAIAGSGTIDTGDLLSHSARVTIFGSGCATLQASESLTVGSFGSARVSYLKPEPKRVRGSSKALRALTEAVKAQREQERERIAATVVPPTRESAFEGTNGDLNRWWWAPWSTHHCRGFHRRHMRHHKDWRGDEYSY</sequence>
<feature type="transmembrane region" description="Helical" evidence="5">
    <location>
        <begin position="56"/>
        <end position="75"/>
    </location>
</feature>
<feature type="transmembrane region" description="Helical" evidence="5">
    <location>
        <begin position="138"/>
        <end position="161"/>
    </location>
</feature>
<gene>
    <name evidence="7" type="ORF">BBJ29_002456</name>
    <name evidence="8" type="ORF">BBP00_00005398</name>
</gene>
<evidence type="ECO:0000256" key="3">
    <source>
        <dbReference type="ARBA" id="ARBA00022989"/>
    </source>
</evidence>
<dbReference type="AlphaFoldDB" id="A0A3F2RP04"/>
<comment type="subcellular location">
    <subcellularLocation>
        <location evidence="1">Membrane</location>
        <topology evidence="1">Multi-pass membrane protein</topology>
    </subcellularLocation>
</comment>
<evidence type="ECO:0000259" key="6">
    <source>
        <dbReference type="Pfam" id="PF10988"/>
    </source>
</evidence>
<evidence type="ECO:0000313" key="10">
    <source>
        <dbReference type="Proteomes" id="UP000284657"/>
    </source>
</evidence>
<evidence type="ECO:0000256" key="1">
    <source>
        <dbReference type="ARBA" id="ARBA00004141"/>
    </source>
</evidence>
<keyword evidence="2 5" id="KW-0812">Transmembrane</keyword>
<keyword evidence="4 5" id="KW-0472">Membrane</keyword>
<dbReference type="EMBL" id="MBAD02001794">
    <property type="protein sequence ID" value="RLN51804.1"/>
    <property type="molecule type" value="Genomic_DNA"/>
</dbReference>
<name>A0A3F2RP04_9STRA</name>
<feature type="transmembrane region" description="Helical" evidence="5">
    <location>
        <begin position="95"/>
        <end position="117"/>
    </location>
</feature>